<reference evidence="2 3" key="1">
    <citation type="journal article" date="2023" name="Life. Sci Alliance">
        <title>Evolutionary insights into 3D genome organization and epigenetic landscape of Vigna mungo.</title>
        <authorList>
            <person name="Junaid A."/>
            <person name="Singh B."/>
            <person name="Bhatia S."/>
        </authorList>
    </citation>
    <scope>NUCLEOTIDE SEQUENCE [LARGE SCALE GENOMIC DNA]</scope>
    <source>
        <strain evidence="2">Urdbean</strain>
    </source>
</reference>
<evidence type="ECO:0000313" key="2">
    <source>
        <dbReference type="EMBL" id="WVZ05713.1"/>
    </source>
</evidence>
<evidence type="ECO:0000256" key="1">
    <source>
        <dbReference type="SAM" id="Phobius"/>
    </source>
</evidence>
<feature type="transmembrane region" description="Helical" evidence="1">
    <location>
        <begin position="116"/>
        <end position="141"/>
    </location>
</feature>
<evidence type="ECO:0000313" key="3">
    <source>
        <dbReference type="Proteomes" id="UP001374535"/>
    </source>
</evidence>
<dbReference type="AlphaFoldDB" id="A0AAQ3NBY1"/>
<organism evidence="2 3">
    <name type="scientific">Vigna mungo</name>
    <name type="common">Black gram</name>
    <name type="synonym">Phaseolus mungo</name>
    <dbReference type="NCBI Taxonomy" id="3915"/>
    <lineage>
        <taxon>Eukaryota</taxon>
        <taxon>Viridiplantae</taxon>
        <taxon>Streptophyta</taxon>
        <taxon>Embryophyta</taxon>
        <taxon>Tracheophyta</taxon>
        <taxon>Spermatophyta</taxon>
        <taxon>Magnoliopsida</taxon>
        <taxon>eudicotyledons</taxon>
        <taxon>Gunneridae</taxon>
        <taxon>Pentapetalae</taxon>
        <taxon>rosids</taxon>
        <taxon>fabids</taxon>
        <taxon>Fabales</taxon>
        <taxon>Fabaceae</taxon>
        <taxon>Papilionoideae</taxon>
        <taxon>50 kb inversion clade</taxon>
        <taxon>NPAAA clade</taxon>
        <taxon>indigoferoid/millettioid clade</taxon>
        <taxon>Phaseoleae</taxon>
        <taxon>Vigna</taxon>
    </lineage>
</organism>
<keyword evidence="3" id="KW-1185">Reference proteome</keyword>
<dbReference type="EMBL" id="CP144695">
    <property type="protein sequence ID" value="WVZ05713.1"/>
    <property type="molecule type" value="Genomic_DNA"/>
</dbReference>
<keyword evidence="1" id="KW-0472">Membrane</keyword>
<accession>A0AAQ3NBY1</accession>
<sequence length="149" mass="16914">MIPIYKSTRICKEPNRLINFFDLGTSTTRRRCRNIFIHASRNVGSTGTLVHLRNYWVADALQLLHLVFELICFGKLVAVQPMNSTLNSIFNLLFIIGRKLGSNFLILNSVPHVVGIIFQCILCIDLLLVLLILCLVLLCLLDHLLNILL</sequence>
<proteinExistence type="predicted"/>
<name>A0AAQ3NBY1_VIGMU</name>
<dbReference type="Proteomes" id="UP001374535">
    <property type="component" value="Chromosome 6"/>
</dbReference>
<gene>
    <name evidence="2" type="ORF">V8G54_019059</name>
</gene>
<keyword evidence="1" id="KW-0812">Transmembrane</keyword>
<keyword evidence="1" id="KW-1133">Transmembrane helix</keyword>
<protein>
    <submittedName>
        <fullName evidence="2">Uncharacterized protein</fullName>
    </submittedName>
</protein>